<name>A0A0G0I991_9BACT</name>
<gene>
    <name evidence="1" type="ORF">US67_C0050G0009</name>
</gene>
<dbReference type="EMBL" id="LBTW01000050">
    <property type="protein sequence ID" value="KKQ47570.1"/>
    <property type="molecule type" value="Genomic_DNA"/>
</dbReference>
<protein>
    <submittedName>
        <fullName evidence="1">Uncharacterized protein</fullName>
    </submittedName>
</protein>
<evidence type="ECO:0000313" key="2">
    <source>
        <dbReference type="Proteomes" id="UP000034366"/>
    </source>
</evidence>
<dbReference type="Proteomes" id="UP000034366">
    <property type="component" value="Unassembled WGS sequence"/>
</dbReference>
<comment type="caution">
    <text evidence="1">The sequence shown here is derived from an EMBL/GenBank/DDBJ whole genome shotgun (WGS) entry which is preliminary data.</text>
</comment>
<evidence type="ECO:0000313" key="1">
    <source>
        <dbReference type="EMBL" id="KKQ47570.1"/>
    </source>
</evidence>
<reference evidence="1 2" key="1">
    <citation type="journal article" date="2015" name="Nature">
        <title>rRNA introns, odd ribosomes, and small enigmatic genomes across a large radiation of phyla.</title>
        <authorList>
            <person name="Brown C.T."/>
            <person name="Hug L.A."/>
            <person name="Thomas B.C."/>
            <person name="Sharon I."/>
            <person name="Castelle C.J."/>
            <person name="Singh A."/>
            <person name="Wilkins M.J."/>
            <person name="Williams K.H."/>
            <person name="Banfield J.F."/>
        </authorList>
    </citation>
    <scope>NUCLEOTIDE SEQUENCE [LARGE SCALE GENOMIC DNA]</scope>
</reference>
<proteinExistence type="predicted"/>
<sequence length="122" mass="13507">MFEKSLGVFLFYKMEKLSGSGNHGAELRNCSNPDCKVVFNVQTGGQKAGSSPAVHVEKVGETPKGYCSAKCLHEFKGWNIQPVKDWYAKMGIDHDHIFPPGYLAPARKIELSETIKYEGGDQ</sequence>
<dbReference type="AlphaFoldDB" id="A0A0G0I991"/>
<accession>A0A0G0I991</accession>
<organism evidence="1 2">
    <name type="scientific">Candidatus Woesebacteria bacterium GW2011_GWD1_38_10</name>
    <dbReference type="NCBI Taxonomy" id="1618592"/>
    <lineage>
        <taxon>Bacteria</taxon>
        <taxon>Candidatus Woeseibacteriota</taxon>
    </lineage>
</organism>